<keyword evidence="1" id="KW-0472">Membrane</keyword>
<comment type="caution">
    <text evidence="3">The sequence shown here is derived from an EMBL/GenBank/DDBJ whole genome shotgun (WGS) entry which is preliminary data.</text>
</comment>
<dbReference type="InterPro" id="IPR038731">
    <property type="entry name" value="RgtA/B/C-like"/>
</dbReference>
<evidence type="ECO:0000259" key="2">
    <source>
        <dbReference type="Pfam" id="PF13231"/>
    </source>
</evidence>
<dbReference type="EMBL" id="JAUTXY010000002">
    <property type="protein sequence ID" value="MEE2057131.1"/>
    <property type="molecule type" value="Genomic_DNA"/>
</dbReference>
<feature type="domain" description="Glycosyltransferase RgtA/B/C/D-like" evidence="2">
    <location>
        <begin position="121"/>
        <end position="202"/>
    </location>
</feature>
<evidence type="ECO:0000313" key="4">
    <source>
        <dbReference type="Proteomes" id="UP001336020"/>
    </source>
</evidence>
<feature type="transmembrane region" description="Helical" evidence="1">
    <location>
        <begin position="369"/>
        <end position="392"/>
    </location>
</feature>
<feature type="transmembrane region" description="Helical" evidence="1">
    <location>
        <begin position="114"/>
        <end position="134"/>
    </location>
</feature>
<evidence type="ECO:0000313" key="3">
    <source>
        <dbReference type="EMBL" id="MEE2057131.1"/>
    </source>
</evidence>
<sequence length="543" mass="59296">MTPRSSRVFWATCALYVAVGLWLALEVRYFQGDSLSRVSAARTVLFSRDPHLAAIGFVFTPLTAIAQLPLVALSDWFPDLTRFAITAIAMSAPFMAGAVVQIHRIACDRGCAPWLVWTVTALFALNPMIVYYGANGMSEAPFLFLLCWATRRLIRWCSTDDIHDLGFAGVALGIAYLARYDALAAGGAVTVFVVILARWRTRRSMPRSRHPAILDGILFASPIVLSFGVFAAISWLITGDAFAQFSSSYGNAAIIEQSGGGSAGGLSALAFSVAEIVALGPALPLLIPVVIAMAWRRRDLEPLVPFLVFGAVIGFAMLSYARGATFPFLRFYLCAVPVLAVWVIQLAPRRGQFVSRRPGTYAEPRPTDSGGLAPLGALLLACGLPITFVAMLDSELSQEQHALRTVLFPDPDDPSDLREQEERIIASFSTERRLAQYLDQQSLPPGSVLMDTVYGFAVITATDRPDTYVVPSDADFTEVLNQPARFGVRYILTVPNEGRGTSDAVNRRYPTIFETGSEIATLELEIPNDGDNQPTWRLWRVDS</sequence>
<protein>
    <submittedName>
        <fullName evidence="3">Glycosyltransferase family 39 protein</fullName>
        <ecNumber evidence="3">2.4.-.-</ecNumber>
    </submittedName>
</protein>
<dbReference type="Proteomes" id="UP001336020">
    <property type="component" value="Unassembled WGS sequence"/>
</dbReference>
<dbReference type="GO" id="GO:0016757">
    <property type="term" value="F:glycosyltransferase activity"/>
    <property type="evidence" value="ECO:0007669"/>
    <property type="project" value="UniProtKB-KW"/>
</dbReference>
<keyword evidence="1" id="KW-0812">Transmembrane</keyword>
<keyword evidence="3" id="KW-0328">Glycosyltransferase</keyword>
<feature type="transmembrane region" description="Helical" evidence="1">
    <location>
        <begin position="182"/>
        <end position="200"/>
    </location>
</feature>
<feature type="transmembrane region" description="Helical" evidence="1">
    <location>
        <begin position="328"/>
        <end position="348"/>
    </location>
</feature>
<proteinExistence type="predicted"/>
<feature type="transmembrane region" description="Helical" evidence="1">
    <location>
        <begin position="6"/>
        <end position="30"/>
    </location>
</feature>
<feature type="transmembrane region" description="Helical" evidence="1">
    <location>
        <begin position="212"/>
        <end position="237"/>
    </location>
</feature>
<feature type="transmembrane region" description="Helical" evidence="1">
    <location>
        <begin position="303"/>
        <end position="322"/>
    </location>
</feature>
<dbReference type="EC" id="2.4.-.-" evidence="3"/>
<gene>
    <name evidence="3" type="ORF">Q7514_06275</name>
</gene>
<accession>A0ABU7L6G0</accession>
<evidence type="ECO:0000256" key="1">
    <source>
        <dbReference type="SAM" id="Phobius"/>
    </source>
</evidence>
<feature type="transmembrane region" description="Helical" evidence="1">
    <location>
        <begin position="83"/>
        <end position="102"/>
    </location>
</feature>
<organism evidence="3 4">
    <name type="scientific">Rhodococcus artemisiae</name>
    <dbReference type="NCBI Taxonomy" id="714159"/>
    <lineage>
        <taxon>Bacteria</taxon>
        <taxon>Bacillati</taxon>
        <taxon>Actinomycetota</taxon>
        <taxon>Actinomycetes</taxon>
        <taxon>Mycobacteriales</taxon>
        <taxon>Nocardiaceae</taxon>
        <taxon>Rhodococcus</taxon>
    </lineage>
</organism>
<feature type="transmembrane region" description="Helical" evidence="1">
    <location>
        <begin position="51"/>
        <end position="71"/>
    </location>
</feature>
<keyword evidence="4" id="KW-1185">Reference proteome</keyword>
<dbReference type="RefSeq" id="WP_330132383.1">
    <property type="nucleotide sequence ID" value="NZ_JAUTXY010000002.1"/>
</dbReference>
<dbReference type="Pfam" id="PF13231">
    <property type="entry name" value="PMT_2"/>
    <property type="match status" value="1"/>
</dbReference>
<keyword evidence="3" id="KW-0808">Transferase</keyword>
<name>A0ABU7L6G0_9NOCA</name>
<reference evidence="3 4" key="1">
    <citation type="submission" date="2023-07" db="EMBL/GenBank/DDBJ databases">
        <authorList>
            <person name="Girao M."/>
            <person name="Carvalho M.F."/>
        </authorList>
    </citation>
    <scope>NUCLEOTIDE SEQUENCE [LARGE SCALE GENOMIC DNA]</scope>
    <source>
        <strain evidence="3 4">YIM65754</strain>
    </source>
</reference>
<feature type="transmembrane region" description="Helical" evidence="1">
    <location>
        <begin position="268"/>
        <end position="291"/>
    </location>
</feature>
<keyword evidence="1" id="KW-1133">Transmembrane helix</keyword>